<protein>
    <submittedName>
        <fullName evidence="2">Uncharacterized protein</fullName>
    </submittedName>
</protein>
<dbReference type="Proteomes" id="UP000248918">
    <property type="component" value="Unassembled WGS sequence"/>
</dbReference>
<name>A0A329CT07_9BURK</name>
<dbReference type="AlphaFoldDB" id="A0A329CT07"/>
<evidence type="ECO:0000256" key="1">
    <source>
        <dbReference type="SAM" id="MobiDB-lite"/>
    </source>
</evidence>
<feature type="compositionally biased region" description="Basic and acidic residues" evidence="1">
    <location>
        <begin position="16"/>
        <end position="25"/>
    </location>
</feature>
<evidence type="ECO:0000313" key="3">
    <source>
        <dbReference type="Proteomes" id="UP000248918"/>
    </source>
</evidence>
<reference evidence="2 3" key="1">
    <citation type="submission" date="2018-06" db="EMBL/GenBank/DDBJ databases">
        <title>Genomic Encyclopedia of Type Strains, Phase III (KMG-III): the genomes of soil and plant-associated and newly described type strains.</title>
        <authorList>
            <person name="Whitman W."/>
        </authorList>
    </citation>
    <scope>NUCLEOTIDE SEQUENCE [LARGE SCALE GENOMIC DNA]</scope>
    <source>
        <strain evidence="2 3">LMG 23644</strain>
    </source>
</reference>
<evidence type="ECO:0000313" key="2">
    <source>
        <dbReference type="EMBL" id="RAS37520.1"/>
    </source>
</evidence>
<comment type="caution">
    <text evidence="2">The sequence shown here is derived from an EMBL/GenBank/DDBJ whole genome shotgun (WGS) entry which is preliminary data.</text>
</comment>
<accession>A0A329CT07</accession>
<organism evidence="2 3">
    <name type="scientific">Paraburkholderia bryophila</name>
    <dbReference type="NCBI Taxonomy" id="420952"/>
    <lineage>
        <taxon>Bacteria</taxon>
        <taxon>Pseudomonadati</taxon>
        <taxon>Pseudomonadota</taxon>
        <taxon>Betaproteobacteria</taxon>
        <taxon>Burkholderiales</taxon>
        <taxon>Burkholderiaceae</taxon>
        <taxon>Paraburkholderia</taxon>
    </lineage>
</organism>
<proteinExistence type="predicted"/>
<sequence length="172" mass="18287">MTANSQDGSHHLSAQPHHEQAARFHREASRHFEAGKDFAHAAHQVLIAHGHALQALEFELAANVYYAGHAARKNAPDTPSSNLRHAATESEGNTNIGLSCAEHHTAAAGLHEEACGHLSRVAGHFQKSKIGEAAREAKLALDLAVRAAFHSNEAAKDYAKQCSNAQAVAIAS</sequence>
<gene>
    <name evidence="2" type="ORF">BX591_103374</name>
</gene>
<dbReference type="EMBL" id="QLTK01000003">
    <property type="protein sequence ID" value="RAS37520.1"/>
    <property type="molecule type" value="Genomic_DNA"/>
</dbReference>
<feature type="region of interest" description="Disordered" evidence="1">
    <location>
        <begin position="1"/>
        <end position="25"/>
    </location>
</feature>